<feature type="chain" id="PRO_5045287266" description="DUF541 domain-containing protein" evidence="1">
    <location>
        <begin position="20"/>
        <end position="115"/>
    </location>
</feature>
<keyword evidence="1" id="KW-0732">Signal</keyword>
<feature type="signal peptide" evidence="1">
    <location>
        <begin position="1"/>
        <end position="19"/>
    </location>
</feature>
<dbReference type="RefSeq" id="WP_243995723.1">
    <property type="nucleotide sequence ID" value="NZ_JALHLE010000031.1"/>
</dbReference>
<dbReference type="Proteomes" id="UP001162880">
    <property type="component" value="Unassembled WGS sequence"/>
</dbReference>
<evidence type="ECO:0000313" key="2">
    <source>
        <dbReference type="EMBL" id="MCJ2180291.1"/>
    </source>
</evidence>
<proteinExistence type="predicted"/>
<comment type="caution">
    <text evidence="2">The sequence shown here is derived from an EMBL/GenBank/DDBJ whole genome shotgun (WGS) entry which is preliminary data.</text>
</comment>
<accession>A0ABT0B5E0</accession>
<evidence type="ECO:0000256" key="1">
    <source>
        <dbReference type="SAM" id="SignalP"/>
    </source>
</evidence>
<dbReference type="EMBL" id="JALHLE010000031">
    <property type="protein sequence ID" value="MCJ2180291.1"/>
    <property type="molecule type" value="Genomic_DNA"/>
</dbReference>
<evidence type="ECO:0008006" key="4">
    <source>
        <dbReference type="Google" id="ProtNLM"/>
    </source>
</evidence>
<protein>
    <recommendedName>
        <fullName evidence="4">DUF541 domain-containing protein</fullName>
    </recommendedName>
</protein>
<name>A0ABT0B5E0_9SPHN</name>
<organism evidence="2 3">
    <name type="scientific">Novosphingobium album</name>
    <name type="common">ex Hu et al. 2023</name>
    <dbReference type="NCBI Taxonomy" id="2930093"/>
    <lineage>
        <taxon>Bacteria</taxon>
        <taxon>Pseudomonadati</taxon>
        <taxon>Pseudomonadota</taxon>
        <taxon>Alphaproteobacteria</taxon>
        <taxon>Sphingomonadales</taxon>
        <taxon>Sphingomonadaceae</taxon>
        <taxon>Novosphingobium</taxon>
    </lineage>
</organism>
<gene>
    <name evidence="2" type="ORF">MTR64_17095</name>
</gene>
<sequence length="115" mass="12055">MRRFAWIAFALAIPTSAIAGTYGFEIGLGSAQNMDGATVPEVVLTVDAGRTRLDRAQVQGAVRSQLSHLGVTPHIVEVQTVATAAIQFAAGQDAGSQTMCFERWCASVALSHGGH</sequence>
<keyword evidence="3" id="KW-1185">Reference proteome</keyword>
<reference evidence="2" key="1">
    <citation type="submission" date="2022-03" db="EMBL/GenBank/DDBJ databases">
        <title>Identification of a novel bacterium isolated from mangrove sediments.</title>
        <authorList>
            <person name="Pan X."/>
        </authorList>
    </citation>
    <scope>NUCLEOTIDE SEQUENCE</scope>
    <source>
        <strain evidence="2">B2580</strain>
    </source>
</reference>
<evidence type="ECO:0000313" key="3">
    <source>
        <dbReference type="Proteomes" id="UP001162880"/>
    </source>
</evidence>